<keyword evidence="1" id="KW-1133">Transmembrane helix</keyword>
<evidence type="ECO:0000313" key="3">
    <source>
        <dbReference type="Proteomes" id="UP000292583"/>
    </source>
</evidence>
<organism evidence="2 3">
    <name type="scientific">Campylobacter novaezeelandiae</name>
    <dbReference type="NCBI Taxonomy" id="2267891"/>
    <lineage>
        <taxon>Bacteria</taxon>
        <taxon>Pseudomonadati</taxon>
        <taxon>Campylobacterota</taxon>
        <taxon>Epsilonproteobacteria</taxon>
        <taxon>Campylobacterales</taxon>
        <taxon>Campylobacteraceae</taxon>
        <taxon>Campylobacter</taxon>
    </lineage>
</organism>
<reference evidence="2 3" key="1">
    <citation type="submission" date="2018-07" db="EMBL/GenBank/DDBJ databases">
        <title>Campylobacter zealandensis sp. nov., isolated from birds and water in New Zealand.</title>
        <authorList>
            <person name="Wilkinson D.A."/>
            <person name="Biggs P.J."/>
            <person name="French N.P."/>
            <person name="Midwinter A.C."/>
        </authorList>
    </citation>
    <scope>NUCLEOTIDE SEQUENCE [LARGE SCALE GENOMIC DNA]</scope>
    <source>
        <strain evidence="2 3">B423b</strain>
    </source>
</reference>
<keyword evidence="1" id="KW-0472">Membrane</keyword>
<keyword evidence="1" id="KW-0812">Transmembrane</keyword>
<feature type="transmembrane region" description="Helical" evidence="1">
    <location>
        <begin position="129"/>
        <end position="154"/>
    </location>
</feature>
<proteinExistence type="predicted"/>
<dbReference type="AlphaFoldDB" id="A0A4Q9JT76"/>
<evidence type="ECO:0000256" key="1">
    <source>
        <dbReference type="SAM" id="Phobius"/>
    </source>
</evidence>
<feature type="transmembrane region" description="Helical" evidence="1">
    <location>
        <begin position="166"/>
        <end position="183"/>
    </location>
</feature>
<dbReference type="EMBL" id="QPGR01000012">
    <property type="protein sequence ID" value="TBR79906.1"/>
    <property type="molecule type" value="Genomic_DNA"/>
</dbReference>
<comment type="caution">
    <text evidence="2">The sequence shown here is derived from an EMBL/GenBank/DDBJ whole genome shotgun (WGS) entry which is preliminary data.</text>
</comment>
<keyword evidence="3" id="KW-1185">Reference proteome</keyword>
<feature type="transmembrane region" description="Helical" evidence="1">
    <location>
        <begin position="12"/>
        <end position="34"/>
    </location>
</feature>
<evidence type="ECO:0000313" key="2">
    <source>
        <dbReference type="EMBL" id="TBR79906.1"/>
    </source>
</evidence>
<dbReference type="RefSeq" id="WP_131163455.1">
    <property type="nucleotide sequence ID" value="NZ_QPGQ01000011.1"/>
</dbReference>
<dbReference type="OrthoDB" id="5327112at2"/>
<name>A0A4Q9JT76_9BACT</name>
<protein>
    <recommendedName>
        <fullName evidence="4">PepSY domain-containing protein</fullName>
    </recommendedName>
</protein>
<evidence type="ECO:0008006" key="4">
    <source>
        <dbReference type="Google" id="ProtNLM"/>
    </source>
</evidence>
<dbReference type="Proteomes" id="UP000292583">
    <property type="component" value="Unassembled WGS sequence"/>
</dbReference>
<gene>
    <name evidence="2" type="ORF">DU473_06245</name>
</gene>
<sequence length="184" mass="21323">MNKNQLFRQIHIYISLFFLPMAFIFSISGIAYIFGFKQDIGIKEENYIIKQNIKDEEQGNFLLNFLKENNLSIPSNTKLFKDKKNNSINIGGIHYQASIAKINDNEYKITTKTRSLLGDLIMLHKNKGMWYFSVLSIAFGCALFFLYFSGLFITLFASKKNRKKQIYVLLLGILITFLLAYLSL</sequence>
<accession>A0A4Q9JT76</accession>